<evidence type="ECO:0000313" key="1">
    <source>
        <dbReference type="EMBL" id="KAK9809645.1"/>
    </source>
</evidence>
<proteinExistence type="predicted"/>
<dbReference type="InterPro" id="IPR036291">
    <property type="entry name" value="NAD(P)-bd_dom_sf"/>
</dbReference>
<keyword evidence="2" id="KW-1185">Reference proteome</keyword>
<accession>A0AAW1PMI9</accession>
<sequence>MDRVADVRDVARAHILAAELPQAKGRYIVSSADTVPISAMYNYLSQRFPRYKYPTKEVEPSKPFFDVSKVKKELGLSFTPVHESLQDAANSLYSLGIGTPAYR</sequence>
<comment type="caution">
    <text evidence="1">The sequence shown here is derived from an EMBL/GenBank/DDBJ whole genome shotgun (WGS) entry which is preliminary data.</text>
</comment>
<name>A0AAW1PMI9_9CHLO</name>
<dbReference type="AlphaFoldDB" id="A0AAW1PMI9"/>
<reference evidence="1 2" key="1">
    <citation type="journal article" date="2024" name="Nat. Commun.">
        <title>Phylogenomics reveals the evolutionary origins of lichenization in chlorophyte algae.</title>
        <authorList>
            <person name="Puginier C."/>
            <person name="Libourel C."/>
            <person name="Otte J."/>
            <person name="Skaloud P."/>
            <person name="Haon M."/>
            <person name="Grisel S."/>
            <person name="Petersen M."/>
            <person name="Berrin J.G."/>
            <person name="Delaux P.M."/>
            <person name="Dal Grande F."/>
            <person name="Keller J."/>
        </authorList>
    </citation>
    <scope>NUCLEOTIDE SEQUENCE [LARGE SCALE GENOMIC DNA]</scope>
    <source>
        <strain evidence="1 2">SAG 2036</strain>
    </source>
</reference>
<dbReference type="EMBL" id="JALJOQ010000018">
    <property type="protein sequence ID" value="KAK9809645.1"/>
    <property type="molecule type" value="Genomic_DNA"/>
</dbReference>
<dbReference type="Proteomes" id="UP001465755">
    <property type="component" value="Unassembled WGS sequence"/>
</dbReference>
<organism evidence="1 2">
    <name type="scientific">Symbiochloris irregularis</name>
    <dbReference type="NCBI Taxonomy" id="706552"/>
    <lineage>
        <taxon>Eukaryota</taxon>
        <taxon>Viridiplantae</taxon>
        <taxon>Chlorophyta</taxon>
        <taxon>core chlorophytes</taxon>
        <taxon>Trebouxiophyceae</taxon>
        <taxon>Trebouxiales</taxon>
        <taxon>Trebouxiaceae</taxon>
        <taxon>Symbiochloris</taxon>
    </lineage>
</organism>
<dbReference type="SUPFAM" id="SSF51735">
    <property type="entry name" value="NAD(P)-binding Rossmann-fold domains"/>
    <property type="match status" value="1"/>
</dbReference>
<gene>
    <name evidence="1" type="ORF">WJX73_010739</name>
</gene>
<protein>
    <submittedName>
        <fullName evidence="1">Uncharacterized protein</fullName>
    </submittedName>
</protein>
<evidence type="ECO:0000313" key="2">
    <source>
        <dbReference type="Proteomes" id="UP001465755"/>
    </source>
</evidence>
<dbReference type="Gene3D" id="3.40.50.720">
    <property type="entry name" value="NAD(P)-binding Rossmann-like Domain"/>
    <property type="match status" value="1"/>
</dbReference>